<dbReference type="WBParaSite" id="Hba_15563">
    <property type="protein sequence ID" value="Hba_15563"/>
    <property type="gene ID" value="Hba_15563"/>
</dbReference>
<evidence type="ECO:0000313" key="3">
    <source>
        <dbReference type="WBParaSite" id="Hba_15563"/>
    </source>
</evidence>
<evidence type="ECO:0000259" key="1">
    <source>
        <dbReference type="Pfam" id="PF24937"/>
    </source>
</evidence>
<evidence type="ECO:0000313" key="2">
    <source>
        <dbReference type="Proteomes" id="UP000095283"/>
    </source>
</evidence>
<protein>
    <submittedName>
        <fullName evidence="3">BTB domain-containing protein</fullName>
    </submittedName>
</protein>
<sequence length="622" mass="70321">MESKNNENDKSALNAPFISAVRRMSPKYGLLTGFNKRAPTQYTKMTKISSGIRKNTRTFLDPSKHPIELTLHNSAKYSLHMYNFLLLTWFTNHFRGDSFCYFNSPLQPKAVNITYESQHLSVCDFVFSKSTIHPLSSKYNLINSDLETTQVNDHRRVTVFCVASENTEWKLVSQLRIKTGGGDSSILKVVDKDVFEFSRFTKPISVEVMSDAVTHIKFEFRLLNKFIRLLPRFTEGDLLIRFADKSTIRVHRDLLALYSNYMKESTEGAQVTDVGDFPKNAFLEMIYQIYPTGRPIWTDIRALAKAAVAFQATPLIYAISMHLVEFNKKPMSFEDKLSAAIEMGLTPAIKELVFRATQDGVWNQMIRLGFEPEVFFGAEVYKKLVCPSIIDAHNMAYASTYVKNPCSQPDFFSLKSSELISTATIIFRGTPFYVNRGILAIHGTDRFGTGPNGEFIAIFSRGMEVQCAAGNILPGEVFAVLTYYLCKKCIEFTALPNGEMNQKKGQGRINVILSYFNPAFNFLFVFSCNSFANELLQCTKFCQLSQRTRDLITDRLCSGWGLEPKHVNKLATRDPTSFRDRQVGLARGGPSGFEDEKEAATLAEMESEIHFGLVGELCVVEN</sequence>
<dbReference type="AlphaFoldDB" id="A0A1I7XCZ0"/>
<accession>A0A1I7XCZ0</accession>
<name>A0A1I7XCZ0_HETBA</name>
<reference evidence="3" key="1">
    <citation type="submission" date="2016-11" db="UniProtKB">
        <authorList>
            <consortium name="WormBaseParasite"/>
        </authorList>
    </citation>
    <scope>IDENTIFICATION</scope>
</reference>
<keyword evidence="2" id="KW-1185">Reference proteome</keyword>
<dbReference type="Pfam" id="PF24937">
    <property type="entry name" value="DUF7754"/>
    <property type="match status" value="1"/>
</dbReference>
<proteinExistence type="predicted"/>
<feature type="domain" description="DUF7754" evidence="1">
    <location>
        <begin position="329"/>
        <end position="392"/>
    </location>
</feature>
<dbReference type="InterPro" id="IPR056656">
    <property type="entry name" value="DUF7754"/>
</dbReference>
<organism evidence="2 3">
    <name type="scientific">Heterorhabditis bacteriophora</name>
    <name type="common">Entomopathogenic nematode worm</name>
    <dbReference type="NCBI Taxonomy" id="37862"/>
    <lineage>
        <taxon>Eukaryota</taxon>
        <taxon>Metazoa</taxon>
        <taxon>Ecdysozoa</taxon>
        <taxon>Nematoda</taxon>
        <taxon>Chromadorea</taxon>
        <taxon>Rhabditida</taxon>
        <taxon>Rhabditina</taxon>
        <taxon>Rhabditomorpha</taxon>
        <taxon>Strongyloidea</taxon>
        <taxon>Heterorhabditidae</taxon>
        <taxon>Heterorhabditis</taxon>
    </lineage>
</organism>
<dbReference type="Proteomes" id="UP000095283">
    <property type="component" value="Unplaced"/>
</dbReference>